<dbReference type="EMBL" id="WNNK01000005">
    <property type="protein sequence ID" value="MUF04350.1"/>
    <property type="molecule type" value="Genomic_DNA"/>
</dbReference>
<protein>
    <submittedName>
        <fullName evidence="7">4Fe-4S cluster-binding domain-containing protein</fullName>
    </submittedName>
</protein>
<dbReference type="Pfam" id="PF13353">
    <property type="entry name" value="Fer4_12"/>
    <property type="match status" value="1"/>
</dbReference>
<dbReference type="SFLD" id="SFLDS00029">
    <property type="entry name" value="Radical_SAM"/>
    <property type="match status" value="1"/>
</dbReference>
<dbReference type="PANTHER" id="PTHR30352:SF2">
    <property type="entry name" value="ANAEROBIC RIBONUCLEOSIDE-TRIPHOSPHATE REDUCTASE-ACTIVATING PROTEIN"/>
    <property type="match status" value="1"/>
</dbReference>
<dbReference type="OrthoDB" id="9782387at2"/>
<dbReference type="Gene3D" id="3.20.20.70">
    <property type="entry name" value="Aldolase class I"/>
    <property type="match status" value="1"/>
</dbReference>
<dbReference type="AlphaFoldDB" id="A0A6I3W151"/>
<comment type="caution">
    <text evidence="7">The sequence shown here is derived from an EMBL/GenBank/DDBJ whole genome shotgun (WGS) entry which is preliminary data.</text>
</comment>
<evidence type="ECO:0000256" key="5">
    <source>
        <dbReference type="ARBA" id="ARBA00023004"/>
    </source>
</evidence>
<dbReference type="GO" id="GO:0004748">
    <property type="term" value="F:ribonucleoside-diphosphate reductase activity, thioredoxin disulfide as acceptor"/>
    <property type="evidence" value="ECO:0007669"/>
    <property type="project" value="TreeGrafter"/>
</dbReference>
<name>A0A6I3W151_9PSED</name>
<dbReference type="InterPro" id="IPR013785">
    <property type="entry name" value="Aldolase_TIM"/>
</dbReference>
<dbReference type="GO" id="GO:0046872">
    <property type="term" value="F:metal ion binding"/>
    <property type="evidence" value="ECO:0007669"/>
    <property type="project" value="UniProtKB-KW"/>
</dbReference>
<evidence type="ECO:0000256" key="3">
    <source>
        <dbReference type="ARBA" id="ARBA00022691"/>
    </source>
</evidence>
<keyword evidence="4" id="KW-0479">Metal-binding</keyword>
<reference evidence="7 8" key="1">
    <citation type="submission" date="2019-11" db="EMBL/GenBank/DDBJ databases">
        <title>Pseudomonas karstica sp. nov. and Pseudomonas spelaei sp. nov. from karst caves.</title>
        <authorList>
            <person name="Zeman M."/>
        </authorList>
    </citation>
    <scope>NUCLEOTIDE SEQUENCE [LARGE SCALE GENOMIC DNA]</scope>
    <source>
        <strain evidence="7 8">CCM 7893</strain>
    </source>
</reference>
<dbReference type="PANTHER" id="PTHR30352">
    <property type="entry name" value="PYRUVATE FORMATE-LYASE-ACTIVATING ENZYME"/>
    <property type="match status" value="1"/>
</dbReference>
<dbReference type="Proteomes" id="UP000438196">
    <property type="component" value="Unassembled WGS sequence"/>
</dbReference>
<accession>A0A6I3W151</accession>
<keyword evidence="5" id="KW-0408">Iron</keyword>
<dbReference type="GO" id="GO:0051539">
    <property type="term" value="F:4 iron, 4 sulfur cluster binding"/>
    <property type="evidence" value="ECO:0007669"/>
    <property type="project" value="UniProtKB-KW"/>
</dbReference>
<dbReference type="InterPro" id="IPR034457">
    <property type="entry name" value="Organic_radical-activating"/>
</dbReference>
<evidence type="ECO:0000256" key="2">
    <source>
        <dbReference type="ARBA" id="ARBA00022485"/>
    </source>
</evidence>
<evidence type="ECO:0000313" key="8">
    <source>
        <dbReference type="Proteomes" id="UP000438196"/>
    </source>
</evidence>
<evidence type="ECO:0000256" key="1">
    <source>
        <dbReference type="ARBA" id="ARBA00001966"/>
    </source>
</evidence>
<gene>
    <name evidence="7" type="ORF">GNF76_08380</name>
</gene>
<keyword evidence="6" id="KW-0411">Iron-sulfur</keyword>
<evidence type="ECO:0000313" key="7">
    <source>
        <dbReference type="EMBL" id="MUF04350.1"/>
    </source>
</evidence>
<dbReference type="RefSeq" id="WP_155582704.1">
    <property type="nucleotide sequence ID" value="NZ_JBHSTH010000002.1"/>
</dbReference>
<keyword evidence="8" id="KW-1185">Reference proteome</keyword>
<dbReference type="SUPFAM" id="SSF102114">
    <property type="entry name" value="Radical SAM enzymes"/>
    <property type="match status" value="1"/>
</dbReference>
<sequence>MKLSRVHFPVTTLGPGNRLGIWFQGCSIRCPGCISADTWGPGKHAIELETLLADLAPWLEQADGITVSGGEPFDQPDALLALLAGLRQRTHVDILVYSGHPREQLEPWLAQADGLIDALICDPFEQQQPQTLVLRGSDNQRLILLSELGRQRFAGYERPLNASDRALDLMFDDDGSIWMAGIPGRDDVLRLRDLLQSQGHQLQTSAHTSRRRLPELP</sequence>
<evidence type="ECO:0000256" key="4">
    <source>
        <dbReference type="ARBA" id="ARBA00022723"/>
    </source>
</evidence>
<dbReference type="InterPro" id="IPR058240">
    <property type="entry name" value="rSAM_sf"/>
</dbReference>
<proteinExistence type="predicted"/>
<keyword evidence="2" id="KW-0004">4Fe-4S</keyword>
<keyword evidence="3" id="KW-0949">S-adenosyl-L-methionine</keyword>
<evidence type="ECO:0000256" key="6">
    <source>
        <dbReference type="ARBA" id="ARBA00023014"/>
    </source>
</evidence>
<comment type="cofactor">
    <cofactor evidence="1">
        <name>[4Fe-4S] cluster</name>
        <dbReference type="ChEBI" id="CHEBI:49883"/>
    </cofactor>
</comment>
<organism evidence="7 8">
    <name type="scientific">Pseudomonas spelaei</name>
    <dbReference type="NCBI Taxonomy" id="1055469"/>
    <lineage>
        <taxon>Bacteria</taxon>
        <taxon>Pseudomonadati</taxon>
        <taxon>Pseudomonadota</taxon>
        <taxon>Gammaproteobacteria</taxon>
        <taxon>Pseudomonadales</taxon>
        <taxon>Pseudomonadaceae</taxon>
        <taxon>Pseudomonas</taxon>
    </lineage>
</organism>
<dbReference type="InterPro" id="IPR007197">
    <property type="entry name" value="rSAM"/>
</dbReference>